<dbReference type="EMBL" id="BSXS01007501">
    <property type="protein sequence ID" value="GME89041.1"/>
    <property type="molecule type" value="Genomic_DNA"/>
</dbReference>
<organism evidence="1 2">
    <name type="scientific">Ambrosiozyma monospora</name>
    <name type="common">Yeast</name>
    <name type="synonym">Endomycopsis monosporus</name>
    <dbReference type="NCBI Taxonomy" id="43982"/>
    <lineage>
        <taxon>Eukaryota</taxon>
        <taxon>Fungi</taxon>
        <taxon>Dikarya</taxon>
        <taxon>Ascomycota</taxon>
        <taxon>Saccharomycotina</taxon>
        <taxon>Pichiomycetes</taxon>
        <taxon>Pichiales</taxon>
        <taxon>Pichiaceae</taxon>
        <taxon>Ambrosiozyma</taxon>
    </lineage>
</organism>
<name>A0ACB5TIK6_AMBMO</name>
<protein>
    <submittedName>
        <fullName evidence="1">Unnamed protein product</fullName>
    </submittedName>
</protein>
<gene>
    <name evidence="1" type="ORF">Amon02_000842800</name>
</gene>
<evidence type="ECO:0000313" key="2">
    <source>
        <dbReference type="Proteomes" id="UP001165064"/>
    </source>
</evidence>
<evidence type="ECO:0000313" key="1">
    <source>
        <dbReference type="EMBL" id="GME89041.1"/>
    </source>
</evidence>
<proteinExistence type="predicted"/>
<reference evidence="1" key="1">
    <citation type="submission" date="2023-04" db="EMBL/GenBank/DDBJ databases">
        <title>Ambrosiozyma monospora NBRC 10751.</title>
        <authorList>
            <person name="Ichikawa N."/>
            <person name="Sato H."/>
            <person name="Tonouchi N."/>
        </authorList>
    </citation>
    <scope>NUCLEOTIDE SEQUENCE</scope>
    <source>
        <strain evidence="1">NBRC 10751</strain>
    </source>
</reference>
<comment type="caution">
    <text evidence="1">The sequence shown here is derived from an EMBL/GenBank/DDBJ whole genome shotgun (WGS) entry which is preliminary data.</text>
</comment>
<accession>A0ACB5TIK6</accession>
<dbReference type="Proteomes" id="UP001165064">
    <property type="component" value="Unassembled WGS sequence"/>
</dbReference>
<sequence length="71" mass="8328">MDYMPYVKPEDEDSSSDEEFDYDDRTRSSVAGQGDFGYRQDDLMDNFDYYEHQDLDLYGDAANDNNLNLYG</sequence>
<keyword evidence="2" id="KW-1185">Reference proteome</keyword>